<feature type="compositionally biased region" description="Basic and acidic residues" evidence="1">
    <location>
        <begin position="155"/>
        <end position="175"/>
    </location>
</feature>
<feature type="compositionally biased region" description="Basic residues" evidence="1">
    <location>
        <begin position="1"/>
        <end position="18"/>
    </location>
</feature>
<comment type="caution">
    <text evidence="2">The sequence shown here is derived from an EMBL/GenBank/DDBJ whole genome shotgun (WGS) entry which is preliminary data.</text>
</comment>
<feature type="compositionally biased region" description="Basic and acidic residues" evidence="1">
    <location>
        <begin position="431"/>
        <end position="451"/>
    </location>
</feature>
<feature type="region of interest" description="Disordered" evidence="1">
    <location>
        <begin position="415"/>
        <end position="530"/>
    </location>
</feature>
<feature type="compositionally biased region" description="Basic and acidic residues" evidence="1">
    <location>
        <begin position="415"/>
        <end position="424"/>
    </location>
</feature>
<proteinExistence type="predicted"/>
<organism evidence="2 3">
    <name type="scientific">Thalassiosira oceanica</name>
    <name type="common">Marine diatom</name>
    <dbReference type="NCBI Taxonomy" id="159749"/>
    <lineage>
        <taxon>Eukaryota</taxon>
        <taxon>Sar</taxon>
        <taxon>Stramenopiles</taxon>
        <taxon>Ochrophyta</taxon>
        <taxon>Bacillariophyta</taxon>
        <taxon>Coscinodiscophyceae</taxon>
        <taxon>Thalassiosirophycidae</taxon>
        <taxon>Thalassiosirales</taxon>
        <taxon>Thalassiosiraceae</taxon>
        <taxon>Thalassiosira</taxon>
    </lineage>
</organism>
<dbReference type="AlphaFoldDB" id="K0SE65"/>
<dbReference type="Proteomes" id="UP000266841">
    <property type="component" value="Unassembled WGS sequence"/>
</dbReference>
<feature type="non-terminal residue" evidence="2">
    <location>
        <position position="674"/>
    </location>
</feature>
<sequence>MRRRRPRRQPGHRPHALRPPHPPGEEPRRQEYAREGLRLPDEGGRARPAGVHASLVPPAPQDVGHRRPVPRVRRPGRPHRDQPGRHVQRRRPQERRHADVQLDLVEPPGGRGPGGAVRVRPRGRPDLHQGEGRRRQVEAGRRRGGIEDREPEGDVELHQRVRRGAGERRRQDRLGHVPSTDFCPVADTPNPTDAPVSASPTSAAPVTSAPTITTSPSLSPTVTSSPSAIADAKASKAKSLKVKSSKSKSLKSSDGPMSSPTMGKSGKAAGHHGDDGGLMSAPHLGVHQSLSYHGKSVKGDKGAKSAKSAKHVKPKSLKYSHSMSAAYETTVDVYAKVIKTTKSHSVKSKQAKVVVEMPDAKASKALHAYALKSLSVSKSAKHVEAKSAKVTFLGVTAQSMSAAYETTADYHAKVHKNGSADDGRKKSKQAKVIEDMPDVKASKAHEKESKSSKSKVVKLMSHGMSSPLGKSSKRSKRSKAKSKGGKRPSHKSTAGGLAVSPDDDGWRSPDASPGYKLFAKHDKRLQESRSRHHNLTALSELHISLLLASRSALAFLMEGVGSKASSPPSASSASDNPRFSSAPSPSHPGGGRGTSPRASPGPRPSPPSRRGSRPRRRGSRPSGGGGTPPTGAADRTGRCSKTAVSGVGHDGAAFQRAATAVPPQRELHVREVVL</sequence>
<feature type="compositionally biased region" description="Basic residues" evidence="1">
    <location>
        <begin position="610"/>
        <end position="619"/>
    </location>
</feature>
<name>K0SE65_THAOC</name>
<feature type="compositionally biased region" description="Basic residues" evidence="1">
    <location>
        <begin position="66"/>
        <end position="77"/>
    </location>
</feature>
<feature type="compositionally biased region" description="Low complexity" evidence="1">
    <location>
        <begin position="191"/>
        <end position="232"/>
    </location>
</feature>
<feature type="region of interest" description="Disordered" evidence="1">
    <location>
        <begin position="561"/>
        <end position="646"/>
    </location>
</feature>
<reference evidence="2 3" key="1">
    <citation type="journal article" date="2012" name="Genome Biol.">
        <title>Genome and low-iron response of an oceanic diatom adapted to chronic iron limitation.</title>
        <authorList>
            <person name="Lommer M."/>
            <person name="Specht M."/>
            <person name="Roy A.S."/>
            <person name="Kraemer L."/>
            <person name="Andreson R."/>
            <person name="Gutowska M.A."/>
            <person name="Wolf J."/>
            <person name="Bergner S.V."/>
            <person name="Schilhabel M.B."/>
            <person name="Klostermeier U.C."/>
            <person name="Beiko R.G."/>
            <person name="Rosenstiel P."/>
            <person name="Hippler M."/>
            <person name="Laroche J."/>
        </authorList>
    </citation>
    <scope>NUCLEOTIDE SEQUENCE [LARGE SCALE GENOMIC DNA]</scope>
    <source>
        <strain evidence="2 3">CCMP1005</strain>
    </source>
</reference>
<accession>K0SE65</accession>
<feature type="compositionally biased region" description="Basic residues" evidence="1">
    <location>
        <begin position="471"/>
        <end position="490"/>
    </location>
</feature>
<feature type="region of interest" description="Disordered" evidence="1">
    <location>
        <begin position="1"/>
        <end position="315"/>
    </location>
</feature>
<dbReference type="EMBL" id="AGNL01023368">
    <property type="protein sequence ID" value="EJK59206.1"/>
    <property type="molecule type" value="Genomic_DNA"/>
</dbReference>
<keyword evidence="3" id="KW-1185">Reference proteome</keyword>
<feature type="compositionally biased region" description="Basic residues" evidence="1">
    <location>
        <begin position="235"/>
        <end position="249"/>
    </location>
</feature>
<gene>
    <name evidence="2" type="ORF">THAOC_20604</name>
</gene>
<evidence type="ECO:0000256" key="1">
    <source>
        <dbReference type="SAM" id="MobiDB-lite"/>
    </source>
</evidence>
<feature type="compositionally biased region" description="Low complexity" evidence="1">
    <location>
        <begin position="561"/>
        <end position="584"/>
    </location>
</feature>
<evidence type="ECO:0000313" key="3">
    <source>
        <dbReference type="Proteomes" id="UP000266841"/>
    </source>
</evidence>
<feature type="compositionally biased region" description="Basic and acidic residues" evidence="1">
    <location>
        <begin position="23"/>
        <end position="45"/>
    </location>
</feature>
<evidence type="ECO:0000313" key="2">
    <source>
        <dbReference type="EMBL" id="EJK59206.1"/>
    </source>
</evidence>
<feature type="compositionally biased region" description="Basic and acidic residues" evidence="1">
    <location>
        <begin position="123"/>
        <end position="148"/>
    </location>
</feature>
<protein>
    <submittedName>
        <fullName evidence="2">Uncharacterized protein</fullName>
    </submittedName>
</protein>
<dbReference type="eggNOG" id="ENOG502SY72">
    <property type="taxonomic scope" value="Eukaryota"/>
</dbReference>